<keyword evidence="5" id="KW-1185">Reference proteome</keyword>
<dbReference type="GO" id="GO:0004222">
    <property type="term" value="F:metalloendopeptidase activity"/>
    <property type="evidence" value="ECO:0007669"/>
    <property type="project" value="InterPro"/>
</dbReference>
<dbReference type="PROSITE" id="PS51864">
    <property type="entry name" value="ASTACIN"/>
    <property type="match status" value="1"/>
</dbReference>
<dbReference type="Proteomes" id="UP000288716">
    <property type="component" value="Unassembled WGS sequence"/>
</dbReference>
<dbReference type="VEuPathDB" id="VectorBase:LDEU014488"/>
<evidence type="ECO:0000256" key="2">
    <source>
        <dbReference type="PROSITE-ProRule" id="PRU01211"/>
    </source>
</evidence>
<protein>
    <recommendedName>
        <fullName evidence="3">Peptidase M12A domain-containing protein</fullName>
    </recommendedName>
</protein>
<dbReference type="InterPro" id="IPR024079">
    <property type="entry name" value="MetalloPept_cat_dom_sf"/>
</dbReference>
<sequence>MLYGARVFSHDGYSITMSPTKPGVVLRDPYEKKYLSNYDAQSINKLYNC</sequence>
<comment type="cofactor">
    <cofactor evidence="1">
        <name>Zn(2+)</name>
        <dbReference type="ChEBI" id="CHEBI:29105"/>
    </cofactor>
</comment>
<dbReference type="InterPro" id="IPR001506">
    <property type="entry name" value="Peptidase_M12A"/>
</dbReference>
<comment type="caution">
    <text evidence="4">The sequence shown here is derived from an EMBL/GenBank/DDBJ whole genome shotgun (WGS) entry which is preliminary data.</text>
</comment>
<evidence type="ECO:0000313" key="4">
    <source>
        <dbReference type="EMBL" id="RWS00287.1"/>
    </source>
</evidence>
<reference evidence="4 5" key="1">
    <citation type="journal article" date="2018" name="Gigascience">
        <title>Genomes of trombidid mites reveal novel predicted allergens and laterally-transferred genes associated with secondary metabolism.</title>
        <authorList>
            <person name="Dong X."/>
            <person name="Chaisiri K."/>
            <person name="Xia D."/>
            <person name="Armstrong S.D."/>
            <person name="Fang Y."/>
            <person name="Donnelly M.J."/>
            <person name="Kadowaki T."/>
            <person name="McGarry J.W."/>
            <person name="Darby A.C."/>
            <person name="Makepeace B.L."/>
        </authorList>
    </citation>
    <scope>NUCLEOTIDE SEQUENCE [LARGE SCALE GENOMIC DNA]</scope>
    <source>
        <strain evidence="4">UoL-UT</strain>
    </source>
</reference>
<evidence type="ECO:0000256" key="1">
    <source>
        <dbReference type="ARBA" id="ARBA00001947"/>
    </source>
</evidence>
<dbReference type="Gene3D" id="3.40.390.10">
    <property type="entry name" value="Collagenase (Catalytic Domain)"/>
    <property type="match status" value="1"/>
</dbReference>
<evidence type="ECO:0000313" key="5">
    <source>
        <dbReference type="Proteomes" id="UP000288716"/>
    </source>
</evidence>
<comment type="caution">
    <text evidence="2">Lacks conserved residue(s) required for the propagation of feature annotation.</text>
</comment>
<gene>
    <name evidence="4" type="ORF">B4U80_00694</name>
</gene>
<dbReference type="OrthoDB" id="6411869at2759"/>
<feature type="domain" description="Peptidase M12A" evidence="3">
    <location>
        <begin position="1"/>
        <end position="49"/>
    </location>
</feature>
<dbReference type="GO" id="GO:0006508">
    <property type="term" value="P:proteolysis"/>
    <property type="evidence" value="ECO:0007669"/>
    <property type="project" value="InterPro"/>
</dbReference>
<evidence type="ECO:0000259" key="3">
    <source>
        <dbReference type="PROSITE" id="PS51864"/>
    </source>
</evidence>
<name>A0A443QB82_9ACAR</name>
<accession>A0A443QB82</accession>
<proteinExistence type="predicted"/>
<dbReference type="EMBL" id="NCKV01060384">
    <property type="protein sequence ID" value="RWS00287.1"/>
    <property type="molecule type" value="Genomic_DNA"/>
</dbReference>
<dbReference type="AlphaFoldDB" id="A0A443QB82"/>
<organism evidence="4 5">
    <name type="scientific">Leptotrombidium deliense</name>
    <dbReference type="NCBI Taxonomy" id="299467"/>
    <lineage>
        <taxon>Eukaryota</taxon>
        <taxon>Metazoa</taxon>
        <taxon>Ecdysozoa</taxon>
        <taxon>Arthropoda</taxon>
        <taxon>Chelicerata</taxon>
        <taxon>Arachnida</taxon>
        <taxon>Acari</taxon>
        <taxon>Acariformes</taxon>
        <taxon>Trombidiformes</taxon>
        <taxon>Prostigmata</taxon>
        <taxon>Anystina</taxon>
        <taxon>Parasitengona</taxon>
        <taxon>Trombiculoidea</taxon>
        <taxon>Trombiculidae</taxon>
        <taxon>Leptotrombidium</taxon>
    </lineage>
</organism>